<feature type="transmembrane region" description="Helical" evidence="5">
    <location>
        <begin position="144"/>
        <end position="168"/>
    </location>
</feature>
<dbReference type="GO" id="GO:0008610">
    <property type="term" value="P:lipid biosynthetic process"/>
    <property type="evidence" value="ECO:0007669"/>
    <property type="project" value="InterPro"/>
</dbReference>
<feature type="transmembrane region" description="Helical" evidence="5">
    <location>
        <begin position="6"/>
        <end position="24"/>
    </location>
</feature>
<sequence>MIQAGLGLYAIAIPALLLVLLASAEAIWPRRALVLGRSPRWRTHALFFVSNAVVGRLLSFLVVVGVAANWAEVNQFGVLHLVALPFWVEAAIAFIILDLAVWFQHFLMHRNPLLWRMHAVHHSDRDLDVTTALRFHPFELIVSTFYKSAIVALLGVPLLIALAFELWLNANALFNHSNIRLPRRFDRMLRLFLVTPDVHLLHHSTLVDEQKHNFGFALTLWDRLFGTYQAESIFGAENQKIGLAEIDDARPSAFIWSMKQPMT</sequence>
<name>A0A3R8WJ97_9SPHN</name>
<proteinExistence type="predicted"/>
<dbReference type="GO" id="GO:0016020">
    <property type="term" value="C:membrane"/>
    <property type="evidence" value="ECO:0007669"/>
    <property type="project" value="UniProtKB-SubCell"/>
</dbReference>
<evidence type="ECO:0000256" key="4">
    <source>
        <dbReference type="ARBA" id="ARBA00023136"/>
    </source>
</evidence>
<evidence type="ECO:0000313" key="8">
    <source>
        <dbReference type="Proteomes" id="UP000268553"/>
    </source>
</evidence>
<evidence type="ECO:0000313" key="7">
    <source>
        <dbReference type="EMBL" id="RRQ51277.1"/>
    </source>
</evidence>
<dbReference type="InterPro" id="IPR006694">
    <property type="entry name" value="Fatty_acid_hydroxylase"/>
</dbReference>
<protein>
    <submittedName>
        <fullName evidence="7">Sterol desaturase family protein</fullName>
    </submittedName>
</protein>
<dbReference type="PANTHER" id="PTHR11863">
    <property type="entry name" value="STEROL DESATURASE"/>
    <property type="match status" value="1"/>
</dbReference>
<keyword evidence="4 5" id="KW-0472">Membrane</keyword>
<dbReference type="InterPro" id="IPR050307">
    <property type="entry name" value="Sterol_Desaturase_Related"/>
</dbReference>
<organism evidence="7 8">
    <name type="scientific">Sphingorhabdus wooponensis</name>
    <dbReference type="NCBI Taxonomy" id="940136"/>
    <lineage>
        <taxon>Bacteria</taxon>
        <taxon>Pseudomonadati</taxon>
        <taxon>Pseudomonadota</taxon>
        <taxon>Alphaproteobacteria</taxon>
        <taxon>Sphingomonadales</taxon>
        <taxon>Sphingomonadaceae</taxon>
        <taxon>Sphingorhabdus</taxon>
    </lineage>
</organism>
<dbReference type="OrthoDB" id="9770329at2"/>
<evidence type="ECO:0000256" key="5">
    <source>
        <dbReference type="SAM" id="Phobius"/>
    </source>
</evidence>
<evidence type="ECO:0000256" key="3">
    <source>
        <dbReference type="ARBA" id="ARBA00022989"/>
    </source>
</evidence>
<keyword evidence="3 5" id="KW-1133">Transmembrane helix</keyword>
<keyword evidence="2 5" id="KW-0812">Transmembrane</keyword>
<feature type="domain" description="Fatty acid hydroxylase" evidence="6">
    <location>
        <begin position="91"/>
        <end position="227"/>
    </location>
</feature>
<feature type="transmembrane region" description="Helical" evidence="5">
    <location>
        <begin position="45"/>
        <end position="71"/>
    </location>
</feature>
<feature type="transmembrane region" description="Helical" evidence="5">
    <location>
        <begin position="77"/>
        <end position="103"/>
    </location>
</feature>
<comment type="subcellular location">
    <subcellularLocation>
        <location evidence="1">Membrane</location>
    </subcellularLocation>
</comment>
<dbReference type="EMBL" id="RWJI01000002">
    <property type="protein sequence ID" value="RRQ51277.1"/>
    <property type="molecule type" value="Genomic_DNA"/>
</dbReference>
<dbReference type="RefSeq" id="WP_125231252.1">
    <property type="nucleotide sequence ID" value="NZ_RWJI01000002.1"/>
</dbReference>
<evidence type="ECO:0000256" key="1">
    <source>
        <dbReference type="ARBA" id="ARBA00004370"/>
    </source>
</evidence>
<evidence type="ECO:0000256" key="2">
    <source>
        <dbReference type="ARBA" id="ARBA00022692"/>
    </source>
</evidence>
<dbReference type="Proteomes" id="UP000268553">
    <property type="component" value="Unassembled WGS sequence"/>
</dbReference>
<evidence type="ECO:0000259" key="6">
    <source>
        <dbReference type="Pfam" id="PF04116"/>
    </source>
</evidence>
<gene>
    <name evidence="7" type="ORF">D7D48_09960</name>
</gene>
<accession>A0A3R8WJ97</accession>
<keyword evidence="8" id="KW-1185">Reference proteome</keyword>
<comment type="caution">
    <text evidence="7">The sequence shown here is derived from an EMBL/GenBank/DDBJ whole genome shotgun (WGS) entry which is preliminary data.</text>
</comment>
<reference evidence="7 8" key="1">
    <citation type="submission" date="2018-12" db="EMBL/GenBank/DDBJ databases">
        <authorList>
            <person name="Kim S.-J."/>
            <person name="Jung G.-Y."/>
        </authorList>
    </citation>
    <scope>NUCLEOTIDE SEQUENCE [LARGE SCALE GENOMIC DNA]</scope>
    <source>
        <strain evidence="7 8">03SU3-P</strain>
    </source>
</reference>
<dbReference type="Pfam" id="PF04116">
    <property type="entry name" value="FA_hydroxylase"/>
    <property type="match status" value="1"/>
</dbReference>
<dbReference type="GO" id="GO:0016491">
    <property type="term" value="F:oxidoreductase activity"/>
    <property type="evidence" value="ECO:0007669"/>
    <property type="project" value="InterPro"/>
</dbReference>
<dbReference type="AlphaFoldDB" id="A0A3R8WJ97"/>
<dbReference type="GO" id="GO:0005506">
    <property type="term" value="F:iron ion binding"/>
    <property type="evidence" value="ECO:0007669"/>
    <property type="project" value="InterPro"/>
</dbReference>